<dbReference type="InterPro" id="IPR008278">
    <property type="entry name" value="4-PPantetheinyl_Trfase_dom"/>
</dbReference>
<evidence type="ECO:0000259" key="2">
    <source>
        <dbReference type="Pfam" id="PF01648"/>
    </source>
</evidence>
<dbReference type="OrthoDB" id="9808281at2"/>
<reference evidence="3 4" key="1">
    <citation type="submission" date="2018-06" db="EMBL/GenBank/DDBJ databases">
        <authorList>
            <consortium name="Pathogen Informatics"/>
            <person name="Doyle S."/>
        </authorList>
    </citation>
    <scope>NUCLEOTIDE SEQUENCE [LARGE SCALE GENOMIC DNA]</scope>
    <source>
        <strain evidence="3 4">NCTC13294</strain>
    </source>
</reference>
<keyword evidence="4" id="KW-1185">Reference proteome</keyword>
<dbReference type="InterPro" id="IPR037143">
    <property type="entry name" value="4-PPantetheinyl_Trfase_dom_sf"/>
</dbReference>
<dbReference type="Pfam" id="PF01648">
    <property type="entry name" value="ACPS"/>
    <property type="match status" value="1"/>
</dbReference>
<sequence length="195" mass="21729">MFAPVLYYTAPQDAAYSPDQLDDGDRTRLQHAPQLEQRADWRSSRALKQLLPQPRPPYSLAHKKGHAVLLTGAPVVGVDMEALWPRDFTALLPWFANPAEQRWFGTQPDPALAFYHLWTFKEALLKALHADFADLPRLTADTPAPAGMRWQRHAWLLAGEWLVSAVLAAPTPLPPPRIIGTADVQHLPAYTATCA</sequence>
<gene>
    <name evidence="3" type="ORF">NCTC13294_00094</name>
</gene>
<evidence type="ECO:0000256" key="1">
    <source>
        <dbReference type="ARBA" id="ARBA00022679"/>
    </source>
</evidence>
<dbReference type="GO" id="GO:0008897">
    <property type="term" value="F:holo-[acyl-carrier-protein] synthase activity"/>
    <property type="evidence" value="ECO:0007669"/>
    <property type="project" value="InterPro"/>
</dbReference>
<dbReference type="Proteomes" id="UP000254572">
    <property type="component" value="Unassembled WGS sequence"/>
</dbReference>
<protein>
    <submittedName>
        <fullName evidence="3">4'-phosphopantetheinyl transferase superfamily</fullName>
    </submittedName>
</protein>
<evidence type="ECO:0000313" key="3">
    <source>
        <dbReference type="EMBL" id="SUX17629.1"/>
    </source>
</evidence>
<dbReference type="GO" id="GO:0000287">
    <property type="term" value="F:magnesium ion binding"/>
    <property type="evidence" value="ECO:0007669"/>
    <property type="project" value="InterPro"/>
</dbReference>
<dbReference type="EMBL" id="UFUW01000001">
    <property type="protein sequence ID" value="SUX17629.1"/>
    <property type="molecule type" value="Genomic_DNA"/>
</dbReference>
<dbReference type="SUPFAM" id="SSF56214">
    <property type="entry name" value="4'-phosphopantetheinyl transferase"/>
    <property type="match status" value="1"/>
</dbReference>
<accession>A0A381DWY0</accession>
<name>A0A381DWY0_9GAMM</name>
<dbReference type="Gene3D" id="3.90.470.20">
    <property type="entry name" value="4'-phosphopantetheinyl transferase domain"/>
    <property type="match status" value="1"/>
</dbReference>
<keyword evidence="1 3" id="KW-0808">Transferase</keyword>
<proteinExistence type="predicted"/>
<dbReference type="AlphaFoldDB" id="A0A381DWY0"/>
<dbReference type="RefSeq" id="WP_115610445.1">
    <property type="nucleotide sequence ID" value="NZ_JBHLZC010000001.1"/>
</dbReference>
<evidence type="ECO:0000313" key="4">
    <source>
        <dbReference type="Proteomes" id="UP000254572"/>
    </source>
</evidence>
<feature type="domain" description="4'-phosphopantetheinyl transferase" evidence="2">
    <location>
        <begin position="76"/>
        <end position="134"/>
    </location>
</feature>
<organism evidence="3 4">
    <name type="scientific">Cardiobacterium valvarum</name>
    <dbReference type="NCBI Taxonomy" id="194702"/>
    <lineage>
        <taxon>Bacteria</taxon>
        <taxon>Pseudomonadati</taxon>
        <taxon>Pseudomonadota</taxon>
        <taxon>Gammaproteobacteria</taxon>
        <taxon>Cardiobacteriales</taxon>
        <taxon>Cardiobacteriaceae</taxon>
        <taxon>Cardiobacterium</taxon>
    </lineage>
</organism>